<dbReference type="InterPro" id="IPR007837">
    <property type="entry name" value="DinB"/>
</dbReference>
<evidence type="ECO:0000313" key="6">
    <source>
        <dbReference type="Proteomes" id="UP000247150"/>
    </source>
</evidence>
<organism evidence="5 6">
    <name type="scientific">Cytobacillus oceanisediminis</name>
    <dbReference type="NCBI Taxonomy" id="665099"/>
    <lineage>
        <taxon>Bacteria</taxon>
        <taxon>Bacillati</taxon>
        <taxon>Bacillota</taxon>
        <taxon>Bacilli</taxon>
        <taxon>Bacillales</taxon>
        <taxon>Bacillaceae</taxon>
        <taxon>Cytobacillus</taxon>
    </lineage>
</organism>
<accession>A0A2V3A608</accession>
<reference evidence="5 6" key="1">
    <citation type="submission" date="2018-05" db="EMBL/GenBank/DDBJ databases">
        <title>Freshwater and sediment microbial communities from various areas in North America, analyzing microbe dynamics in response to fracking.</title>
        <authorList>
            <person name="Lamendella R."/>
        </authorList>
    </citation>
    <scope>NUCLEOTIDE SEQUENCE [LARGE SCALE GENOMIC DNA]</scope>
    <source>
        <strain evidence="5 6">15_TX</strain>
    </source>
</reference>
<dbReference type="InterPro" id="IPR024775">
    <property type="entry name" value="DinB-like"/>
</dbReference>
<evidence type="ECO:0000256" key="3">
    <source>
        <dbReference type="PIRSR" id="PIRSR607837-1"/>
    </source>
</evidence>
<evidence type="ECO:0000256" key="1">
    <source>
        <dbReference type="ARBA" id="ARBA00008635"/>
    </source>
</evidence>
<evidence type="ECO:0000313" key="5">
    <source>
        <dbReference type="EMBL" id="PWW32507.1"/>
    </source>
</evidence>
<dbReference type="Gene3D" id="1.20.120.450">
    <property type="entry name" value="dinb family like domain"/>
    <property type="match status" value="1"/>
</dbReference>
<dbReference type="PANTHER" id="PTHR37302">
    <property type="entry name" value="SLR1116 PROTEIN"/>
    <property type="match status" value="1"/>
</dbReference>
<sequence length="172" mass="20790">MKKNRLAVEALPGYQPEIGRWVWCLEDVRRTILKRITGLSQEVLDKRLNGGHSIGQLLYHIAFIEADWVYEEVLEGKWNPDIRSLFPEQDRNVDNTLTHIQGQSINEHLHRLKAVRKELLYHFRFMNLDDWRRSRSLEYYDVTPEWVIYHLIEHESHHRGQIFQMLRNFKDE</sequence>
<feature type="binding site" evidence="3">
    <location>
        <position position="60"/>
    </location>
    <ligand>
        <name>a divalent metal cation</name>
        <dbReference type="ChEBI" id="CHEBI:60240"/>
    </ligand>
</feature>
<evidence type="ECO:0000259" key="4">
    <source>
        <dbReference type="Pfam" id="PF12867"/>
    </source>
</evidence>
<evidence type="ECO:0000256" key="2">
    <source>
        <dbReference type="ARBA" id="ARBA00022723"/>
    </source>
</evidence>
<dbReference type="Proteomes" id="UP000247150">
    <property type="component" value="Unassembled WGS sequence"/>
</dbReference>
<dbReference type="RefSeq" id="WP_110063420.1">
    <property type="nucleotide sequence ID" value="NZ_QGTW01000001.1"/>
</dbReference>
<dbReference type="GO" id="GO:0046872">
    <property type="term" value="F:metal ion binding"/>
    <property type="evidence" value="ECO:0007669"/>
    <property type="project" value="UniProtKB-KW"/>
</dbReference>
<feature type="domain" description="DinB-like" evidence="4">
    <location>
        <begin position="25"/>
        <end position="162"/>
    </location>
</feature>
<comment type="similarity">
    <text evidence="1">Belongs to the DinB family.</text>
</comment>
<name>A0A2V3A608_9BACI</name>
<dbReference type="EMBL" id="QGTW01000001">
    <property type="protein sequence ID" value="PWW32507.1"/>
    <property type="molecule type" value="Genomic_DNA"/>
</dbReference>
<dbReference type="OrthoDB" id="2677844at2"/>
<keyword evidence="2 3" id="KW-0479">Metal-binding</keyword>
<dbReference type="Pfam" id="PF12867">
    <property type="entry name" value="DinB_2"/>
    <property type="match status" value="1"/>
</dbReference>
<gene>
    <name evidence="5" type="ORF">DFO73_101772</name>
</gene>
<dbReference type="SUPFAM" id="SSF109854">
    <property type="entry name" value="DinB/YfiT-like putative metalloenzymes"/>
    <property type="match status" value="1"/>
</dbReference>
<feature type="binding site" evidence="3">
    <location>
        <position position="158"/>
    </location>
    <ligand>
        <name>a divalent metal cation</name>
        <dbReference type="ChEBI" id="CHEBI:60240"/>
    </ligand>
</feature>
<comment type="caution">
    <text evidence="5">The sequence shown here is derived from an EMBL/GenBank/DDBJ whole genome shotgun (WGS) entry which is preliminary data.</text>
</comment>
<proteinExistence type="inferred from homology"/>
<dbReference type="PANTHER" id="PTHR37302:SF3">
    <property type="entry name" value="DAMAGE-INDUCIBLE PROTEIN DINB"/>
    <property type="match status" value="1"/>
</dbReference>
<dbReference type="AlphaFoldDB" id="A0A2V3A608"/>
<feature type="binding site" evidence="3">
    <location>
        <position position="154"/>
    </location>
    <ligand>
        <name>a divalent metal cation</name>
        <dbReference type="ChEBI" id="CHEBI:60240"/>
    </ligand>
</feature>
<dbReference type="InterPro" id="IPR034660">
    <property type="entry name" value="DinB/YfiT-like"/>
</dbReference>
<protein>
    <submittedName>
        <fullName evidence="5">Putative damage-inducible protein DinB</fullName>
    </submittedName>
</protein>